<dbReference type="OrthoDB" id="8781957at2"/>
<dbReference type="EMBL" id="CP051152">
    <property type="protein sequence ID" value="QJQ07319.1"/>
    <property type="molecule type" value="Genomic_DNA"/>
</dbReference>
<dbReference type="AlphaFoldDB" id="A0A6M4AC18"/>
<evidence type="ECO:0000313" key="1">
    <source>
        <dbReference type="EMBL" id="QJQ07319.1"/>
    </source>
</evidence>
<name>A0A6M4AC18_9BURK</name>
<protein>
    <submittedName>
        <fullName evidence="1">Uncharacterized protein</fullName>
    </submittedName>
</protein>
<proteinExistence type="predicted"/>
<reference evidence="1 2" key="1">
    <citation type="journal article" date="2019" name="Int. J. Syst. Evol. Microbiol.">
        <title>Undibacterium piscinae sp. nov., isolated from Korean shiner intestine.</title>
        <authorList>
            <person name="Lee S.Y."/>
            <person name="Kang W."/>
            <person name="Kim P.S."/>
            <person name="Kim H.S."/>
            <person name="Sung H."/>
            <person name="Shin N.R."/>
            <person name="Whon T.W."/>
            <person name="Yun J.H."/>
            <person name="Lee J.Y."/>
            <person name="Lee J.Y."/>
            <person name="Jung M.J."/>
            <person name="Jeong Y.S."/>
            <person name="Tak E.J."/>
            <person name="Han J.E."/>
            <person name="Hyun D.W."/>
            <person name="Kang M.S."/>
            <person name="Lee K.E."/>
            <person name="Lee B.H."/>
            <person name="Bae J.W."/>
        </authorList>
    </citation>
    <scope>NUCLEOTIDE SEQUENCE [LARGE SCALE GENOMIC DNA]</scope>
    <source>
        <strain evidence="1 2">S11R28</strain>
    </source>
</reference>
<sequence>MNATFNTKAILATALLAGVIGVVGAFEIHKPVSEIQTVVIHHQRMTQEQKIAFDTENSLPQTVIISAARLNEQQKMQMAIEDQSAQLVIFHNKTSAGPGNI</sequence>
<accession>A0A6M4AC18</accession>
<dbReference type="Proteomes" id="UP000274350">
    <property type="component" value="Chromosome"/>
</dbReference>
<evidence type="ECO:0000313" key="2">
    <source>
        <dbReference type="Proteomes" id="UP000274350"/>
    </source>
</evidence>
<gene>
    <name evidence="1" type="ORF">EJG51_017540</name>
</gene>
<keyword evidence="2" id="KW-1185">Reference proteome</keyword>
<dbReference type="KEGG" id="upi:EJG51_017540"/>
<organism evidence="1 2">
    <name type="scientific">Undibacterium piscinae</name>
    <dbReference type="NCBI Taxonomy" id="2495591"/>
    <lineage>
        <taxon>Bacteria</taxon>
        <taxon>Pseudomonadati</taxon>
        <taxon>Pseudomonadota</taxon>
        <taxon>Betaproteobacteria</taxon>
        <taxon>Burkholderiales</taxon>
        <taxon>Oxalobacteraceae</taxon>
        <taxon>Undibacterium</taxon>
    </lineage>
</organism>